<organism evidence="2 3">
    <name type="scientific">Acorus calamus</name>
    <name type="common">Sweet flag</name>
    <dbReference type="NCBI Taxonomy" id="4465"/>
    <lineage>
        <taxon>Eukaryota</taxon>
        <taxon>Viridiplantae</taxon>
        <taxon>Streptophyta</taxon>
        <taxon>Embryophyta</taxon>
        <taxon>Tracheophyta</taxon>
        <taxon>Spermatophyta</taxon>
        <taxon>Magnoliopsida</taxon>
        <taxon>Liliopsida</taxon>
        <taxon>Acoraceae</taxon>
        <taxon>Acorus</taxon>
    </lineage>
</organism>
<sequence>MTYSSTTYSFSSSKTFGNIRRVRENDEPGFGVEDVGSHPLRPNKNRDQDIVQGRSQGAGWGPGLPPPSRINIEQTSLQIQAGLREKANFKKRR</sequence>
<reference evidence="2" key="1">
    <citation type="journal article" date="2023" name="Nat. Commun.">
        <title>Diploid and tetraploid genomes of Acorus and the evolution of monocots.</title>
        <authorList>
            <person name="Ma L."/>
            <person name="Liu K.W."/>
            <person name="Li Z."/>
            <person name="Hsiao Y.Y."/>
            <person name="Qi Y."/>
            <person name="Fu T."/>
            <person name="Tang G.D."/>
            <person name="Zhang D."/>
            <person name="Sun W.H."/>
            <person name="Liu D.K."/>
            <person name="Li Y."/>
            <person name="Chen G.Z."/>
            <person name="Liu X.D."/>
            <person name="Liao X.Y."/>
            <person name="Jiang Y.T."/>
            <person name="Yu X."/>
            <person name="Hao Y."/>
            <person name="Huang J."/>
            <person name="Zhao X.W."/>
            <person name="Ke S."/>
            <person name="Chen Y.Y."/>
            <person name="Wu W.L."/>
            <person name="Hsu J.L."/>
            <person name="Lin Y.F."/>
            <person name="Huang M.D."/>
            <person name="Li C.Y."/>
            <person name="Huang L."/>
            <person name="Wang Z.W."/>
            <person name="Zhao X."/>
            <person name="Zhong W.Y."/>
            <person name="Peng D.H."/>
            <person name="Ahmad S."/>
            <person name="Lan S."/>
            <person name="Zhang J.S."/>
            <person name="Tsai W.C."/>
            <person name="Van de Peer Y."/>
            <person name="Liu Z.J."/>
        </authorList>
    </citation>
    <scope>NUCLEOTIDE SEQUENCE</scope>
    <source>
        <strain evidence="2">CP</strain>
    </source>
</reference>
<reference evidence="2" key="2">
    <citation type="submission" date="2023-06" db="EMBL/GenBank/DDBJ databases">
        <authorList>
            <person name="Ma L."/>
            <person name="Liu K.-W."/>
            <person name="Li Z."/>
            <person name="Hsiao Y.-Y."/>
            <person name="Qi Y."/>
            <person name="Fu T."/>
            <person name="Tang G."/>
            <person name="Zhang D."/>
            <person name="Sun W.-H."/>
            <person name="Liu D.-K."/>
            <person name="Li Y."/>
            <person name="Chen G.-Z."/>
            <person name="Liu X.-D."/>
            <person name="Liao X.-Y."/>
            <person name="Jiang Y.-T."/>
            <person name="Yu X."/>
            <person name="Hao Y."/>
            <person name="Huang J."/>
            <person name="Zhao X.-W."/>
            <person name="Ke S."/>
            <person name="Chen Y.-Y."/>
            <person name="Wu W.-L."/>
            <person name="Hsu J.-L."/>
            <person name="Lin Y.-F."/>
            <person name="Huang M.-D."/>
            <person name="Li C.-Y."/>
            <person name="Huang L."/>
            <person name="Wang Z.-W."/>
            <person name="Zhao X."/>
            <person name="Zhong W.-Y."/>
            <person name="Peng D.-H."/>
            <person name="Ahmad S."/>
            <person name="Lan S."/>
            <person name="Zhang J.-S."/>
            <person name="Tsai W.-C."/>
            <person name="Van De Peer Y."/>
            <person name="Liu Z.-J."/>
        </authorList>
    </citation>
    <scope>NUCLEOTIDE SEQUENCE</scope>
    <source>
        <strain evidence="2">CP</strain>
        <tissue evidence="2">Leaves</tissue>
    </source>
</reference>
<dbReference type="AlphaFoldDB" id="A0AAV9C9N9"/>
<accession>A0AAV9C9N9</accession>
<dbReference type="EMBL" id="JAUJYO010000020">
    <property type="protein sequence ID" value="KAK1285417.1"/>
    <property type="molecule type" value="Genomic_DNA"/>
</dbReference>
<feature type="compositionally biased region" description="Low complexity" evidence="1">
    <location>
        <begin position="1"/>
        <end position="16"/>
    </location>
</feature>
<evidence type="ECO:0000313" key="2">
    <source>
        <dbReference type="EMBL" id="KAK1285417.1"/>
    </source>
</evidence>
<evidence type="ECO:0000313" key="3">
    <source>
        <dbReference type="Proteomes" id="UP001180020"/>
    </source>
</evidence>
<protein>
    <submittedName>
        <fullName evidence="2">Uncharacterized protein</fullName>
    </submittedName>
</protein>
<feature type="region of interest" description="Disordered" evidence="1">
    <location>
        <begin position="1"/>
        <end position="70"/>
    </location>
</feature>
<keyword evidence="3" id="KW-1185">Reference proteome</keyword>
<gene>
    <name evidence="2" type="ORF">QJS10_CPB20g00813</name>
</gene>
<proteinExistence type="predicted"/>
<name>A0AAV9C9N9_ACOCL</name>
<evidence type="ECO:0000256" key="1">
    <source>
        <dbReference type="SAM" id="MobiDB-lite"/>
    </source>
</evidence>
<dbReference type="Proteomes" id="UP001180020">
    <property type="component" value="Unassembled WGS sequence"/>
</dbReference>
<comment type="caution">
    <text evidence="2">The sequence shown here is derived from an EMBL/GenBank/DDBJ whole genome shotgun (WGS) entry which is preliminary data.</text>
</comment>